<keyword evidence="2" id="KW-0238">DNA-binding</keyword>
<dbReference type="Gene3D" id="1.10.443.10">
    <property type="entry name" value="Intergrase catalytic core"/>
    <property type="match status" value="1"/>
</dbReference>
<evidence type="ECO:0000256" key="3">
    <source>
        <dbReference type="ARBA" id="ARBA00023172"/>
    </source>
</evidence>
<dbReference type="PROSITE" id="PS51898">
    <property type="entry name" value="TYR_RECOMBINASE"/>
    <property type="match status" value="1"/>
</dbReference>
<evidence type="ECO:0000313" key="5">
    <source>
        <dbReference type="EMBL" id="OWK46470.1"/>
    </source>
</evidence>
<dbReference type="SUPFAM" id="SSF56349">
    <property type="entry name" value="DNA breaking-rejoining enzymes"/>
    <property type="match status" value="1"/>
</dbReference>
<evidence type="ECO:0000256" key="1">
    <source>
        <dbReference type="ARBA" id="ARBA00008857"/>
    </source>
</evidence>
<keyword evidence="6" id="KW-1185">Reference proteome</keyword>
<dbReference type="Proteomes" id="UP000214646">
    <property type="component" value="Unassembled WGS sequence"/>
</dbReference>
<accession>A0A225DY57</accession>
<dbReference type="InterPro" id="IPR011010">
    <property type="entry name" value="DNA_brk_join_enz"/>
</dbReference>
<dbReference type="AlphaFoldDB" id="A0A225DY57"/>
<feature type="domain" description="Tyr recombinase" evidence="4">
    <location>
        <begin position="58"/>
        <end position="248"/>
    </location>
</feature>
<dbReference type="PANTHER" id="PTHR30349">
    <property type="entry name" value="PHAGE INTEGRASE-RELATED"/>
    <property type="match status" value="1"/>
</dbReference>
<sequence length="252" mass="28048">MTPGLIGRYFDQHPGSIPSKKLALAALRALFDRLVNRHVLILNPAATVRGERYQVQEGRTPEISAEQVRQLLGEVDTSRPVGLRDRAILGVLVYTAARAGAVARLRRGDLESDGTQYLLRFREKGNRIREIPVRHDLQQFLLAYLDVTSLLNATKEAPLFPSCVGRTGVLTATAVSGNDICRMVKRRLSDHDLPGRLSPHSFRVATITNLLTNGAALEDVQFLAGHADPRTTRLYDRRQKAVTRNLVERISL</sequence>
<comment type="caution">
    <text evidence="5">The sequence shown here is derived from an EMBL/GenBank/DDBJ whole genome shotgun (WGS) entry which is preliminary data.</text>
</comment>
<dbReference type="Pfam" id="PF00589">
    <property type="entry name" value="Phage_integrase"/>
    <property type="match status" value="1"/>
</dbReference>
<protein>
    <submittedName>
        <fullName evidence="5">Phage integrase family protein</fullName>
    </submittedName>
</protein>
<evidence type="ECO:0000256" key="2">
    <source>
        <dbReference type="ARBA" id="ARBA00023125"/>
    </source>
</evidence>
<evidence type="ECO:0000313" key="6">
    <source>
        <dbReference type="Proteomes" id="UP000214646"/>
    </source>
</evidence>
<dbReference type="GO" id="GO:0015074">
    <property type="term" value="P:DNA integration"/>
    <property type="evidence" value="ECO:0007669"/>
    <property type="project" value="InterPro"/>
</dbReference>
<name>A0A225DY57_9BACT</name>
<evidence type="ECO:0000259" key="4">
    <source>
        <dbReference type="PROSITE" id="PS51898"/>
    </source>
</evidence>
<keyword evidence="3" id="KW-0233">DNA recombination</keyword>
<dbReference type="InterPro" id="IPR013762">
    <property type="entry name" value="Integrase-like_cat_sf"/>
</dbReference>
<reference evidence="6" key="1">
    <citation type="submission" date="2017-06" db="EMBL/GenBank/DDBJ databases">
        <title>Genome analysis of Fimbriiglobus ruber SP5, the first member of the order Planctomycetales with confirmed chitinolytic capability.</title>
        <authorList>
            <person name="Ravin N.V."/>
            <person name="Rakitin A.L."/>
            <person name="Ivanova A.A."/>
            <person name="Beletsky A.V."/>
            <person name="Kulichevskaya I.S."/>
            <person name="Mardanov A.V."/>
            <person name="Dedysh S.N."/>
        </authorList>
    </citation>
    <scope>NUCLEOTIDE SEQUENCE [LARGE SCALE GENOMIC DNA]</scope>
    <source>
        <strain evidence="6">SP5</strain>
    </source>
</reference>
<dbReference type="EMBL" id="NIDE01000001">
    <property type="protein sequence ID" value="OWK46470.1"/>
    <property type="molecule type" value="Genomic_DNA"/>
</dbReference>
<comment type="similarity">
    <text evidence="1">Belongs to the 'phage' integrase family.</text>
</comment>
<dbReference type="GO" id="GO:0006310">
    <property type="term" value="P:DNA recombination"/>
    <property type="evidence" value="ECO:0007669"/>
    <property type="project" value="UniProtKB-KW"/>
</dbReference>
<dbReference type="GO" id="GO:0003677">
    <property type="term" value="F:DNA binding"/>
    <property type="evidence" value="ECO:0007669"/>
    <property type="project" value="UniProtKB-KW"/>
</dbReference>
<dbReference type="InterPro" id="IPR002104">
    <property type="entry name" value="Integrase_catalytic"/>
</dbReference>
<organism evidence="5 6">
    <name type="scientific">Fimbriiglobus ruber</name>
    <dbReference type="NCBI Taxonomy" id="1908690"/>
    <lineage>
        <taxon>Bacteria</taxon>
        <taxon>Pseudomonadati</taxon>
        <taxon>Planctomycetota</taxon>
        <taxon>Planctomycetia</taxon>
        <taxon>Gemmatales</taxon>
        <taxon>Gemmataceae</taxon>
        <taxon>Fimbriiglobus</taxon>
    </lineage>
</organism>
<proteinExistence type="inferred from homology"/>
<dbReference type="InterPro" id="IPR050090">
    <property type="entry name" value="Tyrosine_recombinase_XerCD"/>
</dbReference>
<dbReference type="PANTHER" id="PTHR30349:SF41">
    <property type="entry name" value="INTEGRASE_RECOMBINASE PROTEIN MJ0367-RELATED"/>
    <property type="match status" value="1"/>
</dbReference>
<gene>
    <name evidence="5" type="ORF">FRUB_00169</name>
</gene>